<accession>A0A1H5XWX8</accession>
<reference evidence="3 4" key="1">
    <citation type="submission" date="2016-10" db="EMBL/GenBank/DDBJ databases">
        <authorList>
            <person name="de Groot N.N."/>
        </authorList>
    </citation>
    <scope>NUCLEOTIDE SEQUENCE [LARGE SCALE GENOMIC DNA]</scope>
    <source>
        <strain evidence="3 4">CGMCC 4.2023</strain>
    </source>
</reference>
<dbReference type="InterPro" id="IPR036979">
    <property type="entry name" value="CM_dom_sf"/>
</dbReference>
<name>A0A1H5XWX8_9ACTN</name>
<proteinExistence type="predicted"/>
<dbReference type="Gene3D" id="1.20.59.10">
    <property type="entry name" value="Chorismate mutase"/>
    <property type="match status" value="1"/>
</dbReference>
<dbReference type="InterPro" id="IPR036263">
    <property type="entry name" value="Chorismate_II_sf"/>
</dbReference>
<dbReference type="Proteomes" id="UP000236754">
    <property type="component" value="Unassembled WGS sequence"/>
</dbReference>
<dbReference type="SUPFAM" id="SSF48600">
    <property type="entry name" value="Chorismate mutase II"/>
    <property type="match status" value="1"/>
</dbReference>
<evidence type="ECO:0000313" key="3">
    <source>
        <dbReference type="EMBL" id="SEG16152.1"/>
    </source>
</evidence>
<dbReference type="EMBL" id="FNVU01000003">
    <property type="protein sequence ID" value="SEG16152.1"/>
    <property type="molecule type" value="Genomic_DNA"/>
</dbReference>
<dbReference type="InterPro" id="IPR051331">
    <property type="entry name" value="Chorismate_mutase-related"/>
</dbReference>
<evidence type="ECO:0000313" key="4">
    <source>
        <dbReference type="Proteomes" id="UP000236754"/>
    </source>
</evidence>
<dbReference type="PANTHER" id="PTHR38041:SF1">
    <property type="entry name" value="CHORISMATE MUTASE"/>
    <property type="match status" value="1"/>
</dbReference>
<keyword evidence="4" id="KW-1185">Reference proteome</keyword>
<dbReference type="OrthoDB" id="3267837at2"/>
<dbReference type="InterPro" id="IPR002701">
    <property type="entry name" value="CM_II_prokaryot"/>
</dbReference>
<keyword evidence="1" id="KW-0413">Isomerase</keyword>
<dbReference type="InterPro" id="IPR010951">
    <property type="entry name" value="CM_bact"/>
</dbReference>
<evidence type="ECO:0000256" key="1">
    <source>
        <dbReference type="ARBA" id="ARBA00023235"/>
    </source>
</evidence>
<dbReference type="NCBIfam" id="TIGR01795">
    <property type="entry name" value="CM_mono_cladeE"/>
    <property type="match status" value="1"/>
</dbReference>
<sequence>MTDQPTPAAEHTLGDDERALAKLRALRGSIDNLDAALVHLLAERFKCTQEVGELKATHHLPPADPAREADQIARLRRLAVDARLDPAFAEKFLNFIIEEVVRHHRAIAARPRQDGAGAE</sequence>
<dbReference type="PROSITE" id="PS51168">
    <property type="entry name" value="CHORISMATE_MUT_2"/>
    <property type="match status" value="1"/>
</dbReference>
<dbReference type="SMART" id="SM00830">
    <property type="entry name" value="CM_2"/>
    <property type="match status" value="1"/>
</dbReference>
<protein>
    <submittedName>
        <fullName evidence="3">Chorismate mutase</fullName>
    </submittedName>
</protein>
<gene>
    <name evidence="3" type="ORF">SAMN05216223_103452</name>
</gene>
<evidence type="ECO:0000259" key="2">
    <source>
        <dbReference type="PROSITE" id="PS51168"/>
    </source>
</evidence>
<dbReference type="NCBIfam" id="NF006691">
    <property type="entry name" value="PRK09239.1"/>
    <property type="match status" value="1"/>
</dbReference>
<dbReference type="GO" id="GO:0004106">
    <property type="term" value="F:chorismate mutase activity"/>
    <property type="evidence" value="ECO:0007669"/>
    <property type="project" value="InterPro"/>
</dbReference>
<feature type="domain" description="Chorismate mutase" evidence="2">
    <location>
        <begin position="17"/>
        <end position="108"/>
    </location>
</feature>
<dbReference type="GO" id="GO:0009697">
    <property type="term" value="P:salicylic acid biosynthetic process"/>
    <property type="evidence" value="ECO:0007669"/>
    <property type="project" value="TreeGrafter"/>
</dbReference>
<dbReference type="Pfam" id="PF01817">
    <property type="entry name" value="CM_2"/>
    <property type="match status" value="1"/>
</dbReference>
<dbReference type="GO" id="GO:0046417">
    <property type="term" value="P:chorismate metabolic process"/>
    <property type="evidence" value="ECO:0007669"/>
    <property type="project" value="InterPro"/>
</dbReference>
<dbReference type="RefSeq" id="WP_103885177.1">
    <property type="nucleotide sequence ID" value="NZ_FNVU01000003.1"/>
</dbReference>
<dbReference type="PANTHER" id="PTHR38041">
    <property type="entry name" value="CHORISMATE MUTASE"/>
    <property type="match status" value="1"/>
</dbReference>
<organism evidence="3 4">
    <name type="scientific">Actinacidiphila yanglinensis</name>
    <dbReference type="NCBI Taxonomy" id="310779"/>
    <lineage>
        <taxon>Bacteria</taxon>
        <taxon>Bacillati</taxon>
        <taxon>Actinomycetota</taxon>
        <taxon>Actinomycetes</taxon>
        <taxon>Kitasatosporales</taxon>
        <taxon>Streptomycetaceae</taxon>
        <taxon>Actinacidiphila</taxon>
    </lineage>
</organism>
<dbReference type="AlphaFoldDB" id="A0A1H5XWX8"/>